<dbReference type="Pfam" id="PF12773">
    <property type="entry name" value="DZR"/>
    <property type="match status" value="1"/>
</dbReference>
<feature type="domain" description="DZANK-type" evidence="1">
    <location>
        <begin position="10"/>
        <end position="79"/>
    </location>
</feature>
<accession>A0A9E2P2N1</accession>
<proteinExistence type="predicted"/>
<reference evidence="2" key="1">
    <citation type="journal article" date="2021" name="PeerJ">
        <title>Extensive microbial diversity within the chicken gut microbiome revealed by metagenomics and culture.</title>
        <authorList>
            <person name="Gilroy R."/>
            <person name="Ravi A."/>
            <person name="Getino M."/>
            <person name="Pursley I."/>
            <person name="Horton D.L."/>
            <person name="Alikhan N.F."/>
            <person name="Baker D."/>
            <person name="Gharbi K."/>
            <person name="Hall N."/>
            <person name="Watson M."/>
            <person name="Adriaenssens E.M."/>
            <person name="Foster-Nyarko E."/>
            <person name="Jarju S."/>
            <person name="Secka A."/>
            <person name="Antonio M."/>
            <person name="Oren A."/>
            <person name="Chaudhuri R.R."/>
            <person name="La Ragione R."/>
            <person name="Hildebrand F."/>
            <person name="Pallen M.J."/>
        </authorList>
    </citation>
    <scope>NUCLEOTIDE SEQUENCE</scope>
    <source>
        <strain evidence="2">G3-2149</strain>
    </source>
</reference>
<sequence>MNNKNAASRCFRCGWNNPPDNELCEKCGMPLQKDPTPYDLQRWNAHGKFDINEYYHYVRICRDCGNICKKNIRECPVCGCAIHIRRIACKSMYRERECGNPNCGYRTLSPINYCPICGTRLEEGSVWMIYEDHAGLPIPTIDECTGRLKDD</sequence>
<evidence type="ECO:0000259" key="1">
    <source>
        <dbReference type="Pfam" id="PF12773"/>
    </source>
</evidence>
<evidence type="ECO:0000313" key="3">
    <source>
        <dbReference type="Proteomes" id="UP000823865"/>
    </source>
</evidence>
<dbReference type="EMBL" id="JAHLFU010000297">
    <property type="protein sequence ID" value="MBU3854887.1"/>
    <property type="molecule type" value="Genomic_DNA"/>
</dbReference>
<reference evidence="2" key="2">
    <citation type="submission" date="2021-04" db="EMBL/GenBank/DDBJ databases">
        <authorList>
            <person name="Gilroy R."/>
        </authorList>
    </citation>
    <scope>NUCLEOTIDE SEQUENCE</scope>
    <source>
        <strain evidence="2">G3-2149</strain>
    </source>
</reference>
<gene>
    <name evidence="2" type="ORF">H9789_13945</name>
</gene>
<evidence type="ECO:0000313" key="2">
    <source>
        <dbReference type="EMBL" id="MBU3854887.1"/>
    </source>
</evidence>
<dbReference type="AlphaFoldDB" id="A0A9E2P2N1"/>
<organism evidence="2 3">
    <name type="scientific">Candidatus Paraprevotella stercoravium</name>
    <dbReference type="NCBI Taxonomy" id="2838725"/>
    <lineage>
        <taxon>Bacteria</taxon>
        <taxon>Pseudomonadati</taxon>
        <taxon>Bacteroidota</taxon>
        <taxon>Bacteroidia</taxon>
        <taxon>Bacteroidales</taxon>
        <taxon>Prevotellaceae</taxon>
        <taxon>Paraprevotella</taxon>
    </lineage>
</organism>
<name>A0A9E2P2N1_9BACT</name>
<dbReference type="Proteomes" id="UP000823865">
    <property type="component" value="Unassembled WGS sequence"/>
</dbReference>
<dbReference type="InterPro" id="IPR025874">
    <property type="entry name" value="DZR"/>
</dbReference>
<comment type="caution">
    <text evidence="2">The sequence shown here is derived from an EMBL/GenBank/DDBJ whole genome shotgun (WGS) entry which is preliminary data.</text>
</comment>
<protein>
    <submittedName>
        <fullName evidence="2">Zinc ribbon domain-containing protein</fullName>
    </submittedName>
</protein>